<reference evidence="12 13" key="1">
    <citation type="submission" date="2020-07" db="EMBL/GenBank/DDBJ databases">
        <title>Complete genome and description of Corynebacterium incognita strain Marseille-Q3630 sp. nov.</title>
        <authorList>
            <person name="Boxberger M."/>
        </authorList>
    </citation>
    <scope>NUCLEOTIDE SEQUENCE [LARGE SCALE GENOMIC DNA]</scope>
    <source>
        <strain evidence="12 13">Marseille-Q3630</strain>
    </source>
</reference>
<dbReference type="PROSITE" id="PS51404">
    <property type="entry name" value="DYP_PEROXIDASE"/>
    <property type="match status" value="1"/>
</dbReference>
<dbReference type="AlphaFoldDB" id="A0A7G7CQ06"/>
<keyword evidence="4" id="KW-0479">Metal-binding</keyword>
<feature type="region of interest" description="Disordered" evidence="9">
    <location>
        <begin position="219"/>
        <end position="242"/>
    </location>
</feature>
<dbReference type="GO" id="GO:0020037">
    <property type="term" value="F:heme binding"/>
    <property type="evidence" value="ECO:0007669"/>
    <property type="project" value="InterPro"/>
</dbReference>
<dbReference type="GO" id="GO:0046872">
    <property type="term" value="F:metal ion binding"/>
    <property type="evidence" value="ECO:0007669"/>
    <property type="project" value="UniProtKB-KW"/>
</dbReference>
<evidence type="ECO:0000259" key="10">
    <source>
        <dbReference type="Pfam" id="PF04261"/>
    </source>
</evidence>
<evidence type="ECO:0000259" key="11">
    <source>
        <dbReference type="Pfam" id="PF20628"/>
    </source>
</evidence>
<name>A0A7G7CQ06_9CORY</name>
<keyword evidence="5" id="KW-0732">Signal</keyword>
<dbReference type="Pfam" id="PF04261">
    <property type="entry name" value="Dyp_perox_N"/>
    <property type="match status" value="1"/>
</dbReference>
<feature type="domain" description="Dyp-type peroxidase N-terminal" evidence="10">
    <location>
        <begin position="73"/>
        <end position="215"/>
    </location>
</feature>
<dbReference type="KEGG" id="cik:H0194_00965"/>
<dbReference type="InterPro" id="IPR048328">
    <property type="entry name" value="Dyp_perox_C"/>
</dbReference>
<keyword evidence="2 12" id="KW-0575">Peroxidase</keyword>
<dbReference type="GO" id="GO:0005829">
    <property type="term" value="C:cytosol"/>
    <property type="evidence" value="ECO:0007669"/>
    <property type="project" value="TreeGrafter"/>
</dbReference>
<evidence type="ECO:0000256" key="8">
    <source>
        <dbReference type="ARBA" id="ARBA00025737"/>
    </source>
</evidence>
<organism evidence="12 13">
    <name type="scientific">Corynebacterium incognita</name>
    <dbReference type="NCBI Taxonomy" id="2754725"/>
    <lineage>
        <taxon>Bacteria</taxon>
        <taxon>Bacillati</taxon>
        <taxon>Actinomycetota</taxon>
        <taxon>Actinomycetes</taxon>
        <taxon>Mycobacteriales</taxon>
        <taxon>Corynebacteriaceae</taxon>
        <taxon>Corynebacterium</taxon>
    </lineage>
</organism>
<evidence type="ECO:0000256" key="9">
    <source>
        <dbReference type="SAM" id="MobiDB-lite"/>
    </source>
</evidence>
<evidence type="ECO:0000313" key="12">
    <source>
        <dbReference type="EMBL" id="QNE89672.1"/>
    </source>
</evidence>
<accession>A0A7G7CQ06</accession>
<comment type="cofactor">
    <cofactor evidence="1">
        <name>heme b</name>
        <dbReference type="ChEBI" id="CHEBI:60344"/>
    </cofactor>
</comment>
<keyword evidence="3" id="KW-0349">Heme</keyword>
<dbReference type="RefSeq" id="WP_185176046.1">
    <property type="nucleotide sequence ID" value="NZ_CP059404.1"/>
</dbReference>
<dbReference type="SUPFAM" id="SSF54909">
    <property type="entry name" value="Dimeric alpha+beta barrel"/>
    <property type="match status" value="1"/>
</dbReference>
<evidence type="ECO:0000256" key="4">
    <source>
        <dbReference type="ARBA" id="ARBA00022723"/>
    </source>
</evidence>
<protein>
    <submittedName>
        <fullName evidence="12">Dyp-type peroxidase</fullName>
    </submittedName>
</protein>
<sequence length="440" mass="47618">MRTEPRQHATWNRRRFLGAAGFGVGVSVGAATLSSCDLAGRPANNAGSVGALTEDSLPAPLAGEIVPFDDVYQAGVATDSQAQLCLVGFDLKKGTSRDDLVNLMSLWTDDARHLCTGEAPLGSLEPELAAIPANLTITCGWGEGAFRVLGASESKPQWLRPVAKFDRDELSDDWGQTDLVLQICADDAGTATHAMRHMVRAGADYATVAWLQQGFSNAHGAKRPGDTPRNLFGQKDGTVNPRQPEEYDAQVWIGADGLGNEEKRPWLEGSTAMVVRRIRMNVDTWEQLDRASRENAIGRTLGSGAPLSNPEGDEFESVNPKAVDKYGLPMVDPNSHVARALPPRGKPEQMLRRRPYSYNLPPTPADAKEGQLSNVGLIFICFQKDPTRQFEPIQKRLDESDLLNTWITHIGSSVYWVPPGTGGDGGSGTYWGQGLVEAVS</sequence>
<dbReference type="PANTHER" id="PTHR30521">
    <property type="entry name" value="DEFERROCHELATASE/PEROXIDASE"/>
    <property type="match status" value="1"/>
</dbReference>
<dbReference type="PROSITE" id="PS51318">
    <property type="entry name" value="TAT"/>
    <property type="match status" value="1"/>
</dbReference>
<dbReference type="InterPro" id="IPR006314">
    <property type="entry name" value="Dyp_peroxidase"/>
</dbReference>
<feature type="domain" description="Dyp-type peroxidase C-terminal" evidence="11">
    <location>
        <begin position="227"/>
        <end position="420"/>
    </location>
</feature>
<keyword evidence="13" id="KW-1185">Reference proteome</keyword>
<dbReference type="PANTHER" id="PTHR30521:SF4">
    <property type="entry name" value="DEFERROCHELATASE"/>
    <property type="match status" value="1"/>
</dbReference>
<evidence type="ECO:0000256" key="1">
    <source>
        <dbReference type="ARBA" id="ARBA00001970"/>
    </source>
</evidence>
<comment type="similarity">
    <text evidence="8">Belongs to the DyP-type peroxidase family.</text>
</comment>
<evidence type="ECO:0000256" key="3">
    <source>
        <dbReference type="ARBA" id="ARBA00022617"/>
    </source>
</evidence>
<proteinExistence type="inferred from homology"/>
<evidence type="ECO:0000256" key="7">
    <source>
        <dbReference type="ARBA" id="ARBA00023004"/>
    </source>
</evidence>
<keyword evidence="7" id="KW-0408">Iron</keyword>
<dbReference type="GO" id="GO:0004601">
    <property type="term" value="F:peroxidase activity"/>
    <property type="evidence" value="ECO:0007669"/>
    <property type="project" value="UniProtKB-KW"/>
</dbReference>
<dbReference type="Pfam" id="PF20628">
    <property type="entry name" value="Dyp_perox_C"/>
    <property type="match status" value="1"/>
</dbReference>
<evidence type="ECO:0000256" key="2">
    <source>
        <dbReference type="ARBA" id="ARBA00022559"/>
    </source>
</evidence>
<dbReference type="EMBL" id="CP059404">
    <property type="protein sequence ID" value="QNE89672.1"/>
    <property type="molecule type" value="Genomic_DNA"/>
</dbReference>
<evidence type="ECO:0000313" key="13">
    <source>
        <dbReference type="Proteomes" id="UP000515743"/>
    </source>
</evidence>
<evidence type="ECO:0000256" key="6">
    <source>
        <dbReference type="ARBA" id="ARBA00023002"/>
    </source>
</evidence>
<gene>
    <name evidence="12" type="ORF">H0194_00965</name>
</gene>
<keyword evidence="6" id="KW-0560">Oxidoreductase</keyword>
<dbReference type="InterPro" id="IPR048327">
    <property type="entry name" value="Dyp_perox_N"/>
</dbReference>
<evidence type="ECO:0000256" key="5">
    <source>
        <dbReference type="ARBA" id="ARBA00022729"/>
    </source>
</evidence>
<dbReference type="Proteomes" id="UP000515743">
    <property type="component" value="Chromosome"/>
</dbReference>
<dbReference type="InterPro" id="IPR011008">
    <property type="entry name" value="Dimeric_a/b-barrel"/>
</dbReference>
<dbReference type="InterPro" id="IPR006311">
    <property type="entry name" value="TAT_signal"/>
</dbReference>
<dbReference type="NCBIfam" id="TIGR01413">
    <property type="entry name" value="Dyp_perox_fam"/>
    <property type="match status" value="1"/>
</dbReference>